<dbReference type="Gene3D" id="3.30.70.330">
    <property type="match status" value="1"/>
</dbReference>
<dbReference type="GO" id="GO:0006406">
    <property type="term" value="P:mRNA export from nucleus"/>
    <property type="evidence" value="ECO:0007669"/>
    <property type="project" value="EnsemblFungi"/>
</dbReference>
<sequence>MNVVKEISRINELEIKNEINLSGSWHDQYKDSAYIFIGGIPYDLSEQDVICVFSQYGEVVDFNLVRDKETGKSKGFAFLAYEDQRSTILAVDNFNGMKLLGRILRVDHVAHYKKPKKKEGEEEEEEEEEYQIAPQGVLPEFSISI</sequence>
<dbReference type="GO" id="GO:0051237">
    <property type="term" value="P:maintenance of RNA location"/>
    <property type="evidence" value="ECO:0007669"/>
    <property type="project" value="EnsemblFungi"/>
</dbReference>
<dbReference type="GO" id="GO:0071011">
    <property type="term" value="C:precatalytic spliceosome"/>
    <property type="evidence" value="ECO:0007669"/>
    <property type="project" value="TreeGrafter"/>
</dbReference>
<dbReference type="InterPro" id="IPR012677">
    <property type="entry name" value="Nucleotide-bd_a/b_plait_sf"/>
</dbReference>
<comment type="caution">
    <text evidence="4">The sequence shown here is derived from an EMBL/GenBank/DDBJ whole genome shotgun (WGS) entry which is preliminary data.</text>
</comment>
<dbReference type="STRING" id="1754192.A0A1Y1WYW3"/>
<dbReference type="OrthoDB" id="2573941at2759"/>
<dbReference type="PANTHER" id="PTHR45880:SF1">
    <property type="entry name" value="RNA-BINDING MOTIF PROTEIN, X-LINKED 2"/>
    <property type="match status" value="1"/>
</dbReference>
<dbReference type="PROSITE" id="PS50102">
    <property type="entry name" value="RRM"/>
    <property type="match status" value="1"/>
</dbReference>
<dbReference type="InterPro" id="IPR000504">
    <property type="entry name" value="RRM_dom"/>
</dbReference>
<evidence type="ECO:0000256" key="2">
    <source>
        <dbReference type="PROSITE-ProRule" id="PRU00176"/>
    </source>
</evidence>
<dbReference type="Pfam" id="PF00076">
    <property type="entry name" value="RRM_1"/>
    <property type="match status" value="1"/>
</dbReference>
<feature type="domain" description="RRM" evidence="3">
    <location>
        <begin position="33"/>
        <end position="111"/>
    </location>
</feature>
<evidence type="ECO:0000259" key="3">
    <source>
        <dbReference type="PROSITE" id="PS50102"/>
    </source>
</evidence>
<dbReference type="GO" id="GO:0071013">
    <property type="term" value="C:catalytic step 2 spliceosome"/>
    <property type="evidence" value="ECO:0007669"/>
    <property type="project" value="TreeGrafter"/>
</dbReference>
<reference evidence="4 5" key="1">
    <citation type="submission" date="2016-08" db="EMBL/GenBank/DDBJ databases">
        <title>A Parts List for Fungal Cellulosomes Revealed by Comparative Genomics.</title>
        <authorList>
            <consortium name="DOE Joint Genome Institute"/>
            <person name="Haitjema C.H."/>
            <person name="Gilmore S.P."/>
            <person name="Henske J.K."/>
            <person name="Solomon K.V."/>
            <person name="De Groot R."/>
            <person name="Kuo A."/>
            <person name="Mondo S.J."/>
            <person name="Salamov A.A."/>
            <person name="Labutti K."/>
            <person name="Zhao Z."/>
            <person name="Chiniquy J."/>
            <person name="Barry K."/>
            <person name="Brewer H.M."/>
            <person name="Purvine S.O."/>
            <person name="Wright A.T."/>
            <person name="Boxma B."/>
            <person name="Van Alen T."/>
            <person name="Hackstein J.H."/>
            <person name="Baker S.E."/>
            <person name="Grigoriev I.V."/>
            <person name="O'Malley M.A."/>
        </authorList>
    </citation>
    <scope>NUCLEOTIDE SEQUENCE [LARGE SCALE GENOMIC DNA]</scope>
    <source>
        <strain evidence="4 5">S4</strain>
    </source>
</reference>
<dbReference type="SUPFAM" id="SSF54928">
    <property type="entry name" value="RNA-binding domain, RBD"/>
    <property type="match status" value="1"/>
</dbReference>
<dbReference type="AlphaFoldDB" id="A0A1Y1WYW3"/>
<dbReference type="InterPro" id="IPR045844">
    <property type="entry name" value="RRM_Ist3-like"/>
</dbReference>
<proteinExistence type="predicted"/>
<gene>
    <name evidence="4" type="ORF">BCR32DRAFT_246930</name>
</gene>
<dbReference type="GO" id="GO:0000245">
    <property type="term" value="P:spliceosomal complex assembly"/>
    <property type="evidence" value="ECO:0007669"/>
    <property type="project" value="EnsemblFungi"/>
</dbReference>
<dbReference type="GO" id="GO:0000384">
    <property type="term" value="F:first spliceosomal transesterification activity"/>
    <property type="evidence" value="ECO:0007669"/>
    <property type="project" value="EnsemblFungi"/>
</dbReference>
<dbReference type="GO" id="GO:0003723">
    <property type="term" value="F:RNA binding"/>
    <property type="evidence" value="ECO:0007669"/>
    <property type="project" value="UniProtKB-UniRule"/>
</dbReference>
<dbReference type="GO" id="GO:0070274">
    <property type="term" value="C:RES complex"/>
    <property type="evidence" value="ECO:0007669"/>
    <property type="project" value="EnsemblFungi"/>
</dbReference>
<reference evidence="4 5" key="2">
    <citation type="submission" date="2016-08" db="EMBL/GenBank/DDBJ databases">
        <title>Pervasive Adenine N6-methylation of Active Genes in Fungi.</title>
        <authorList>
            <consortium name="DOE Joint Genome Institute"/>
            <person name="Mondo S.J."/>
            <person name="Dannebaum R.O."/>
            <person name="Kuo R.C."/>
            <person name="Labutti K."/>
            <person name="Haridas S."/>
            <person name="Kuo A."/>
            <person name="Salamov A."/>
            <person name="Ahrendt S.R."/>
            <person name="Lipzen A."/>
            <person name="Sullivan W."/>
            <person name="Andreopoulos W.B."/>
            <person name="Clum A."/>
            <person name="Lindquist E."/>
            <person name="Daum C."/>
            <person name="Ramamoorthy G.K."/>
            <person name="Gryganskyi A."/>
            <person name="Culley D."/>
            <person name="Magnuson J.K."/>
            <person name="James T.Y."/>
            <person name="O'Malley M.A."/>
            <person name="Stajich J.E."/>
            <person name="Spatafora J.W."/>
            <person name="Visel A."/>
            <person name="Grigoriev I.V."/>
        </authorList>
    </citation>
    <scope>NUCLEOTIDE SEQUENCE [LARGE SCALE GENOMIC DNA]</scope>
    <source>
        <strain evidence="4 5">S4</strain>
    </source>
</reference>
<dbReference type="FunFam" id="3.30.70.330:FF:000962">
    <property type="entry name" value="RBMX2 ortholog"/>
    <property type="match status" value="1"/>
</dbReference>
<evidence type="ECO:0000313" key="5">
    <source>
        <dbReference type="Proteomes" id="UP000193944"/>
    </source>
</evidence>
<dbReference type="GO" id="GO:0000974">
    <property type="term" value="C:Prp19 complex"/>
    <property type="evidence" value="ECO:0007669"/>
    <property type="project" value="EnsemblFungi"/>
</dbReference>
<dbReference type="PANTHER" id="PTHR45880">
    <property type="entry name" value="RNA-BINDING MOTIF PROTEIN, X-LINKED 2"/>
    <property type="match status" value="1"/>
</dbReference>
<keyword evidence="5" id="KW-1185">Reference proteome</keyword>
<dbReference type="InterPro" id="IPR035979">
    <property type="entry name" value="RBD_domain_sf"/>
</dbReference>
<protein>
    <recommendedName>
        <fullName evidence="3">RRM domain-containing protein</fullName>
    </recommendedName>
</protein>
<name>A0A1Y1WYW3_9FUNG</name>
<dbReference type="Proteomes" id="UP000193944">
    <property type="component" value="Unassembled WGS sequence"/>
</dbReference>
<dbReference type="GO" id="GO:0005686">
    <property type="term" value="C:U2 snRNP"/>
    <property type="evidence" value="ECO:0007669"/>
    <property type="project" value="EnsemblFungi"/>
</dbReference>
<dbReference type="GO" id="GO:0000349">
    <property type="term" value="P:generation of catalytic spliceosome for first transesterification step"/>
    <property type="evidence" value="ECO:0007669"/>
    <property type="project" value="EnsemblFungi"/>
</dbReference>
<dbReference type="EMBL" id="MCFG01000199">
    <property type="protein sequence ID" value="ORX78759.1"/>
    <property type="molecule type" value="Genomic_DNA"/>
</dbReference>
<dbReference type="SMART" id="SM00360">
    <property type="entry name" value="RRM"/>
    <property type="match status" value="1"/>
</dbReference>
<evidence type="ECO:0000256" key="1">
    <source>
        <dbReference type="ARBA" id="ARBA00022884"/>
    </source>
</evidence>
<evidence type="ECO:0000313" key="4">
    <source>
        <dbReference type="EMBL" id="ORX78759.1"/>
    </source>
</evidence>
<dbReference type="InterPro" id="IPR051847">
    <property type="entry name" value="RNA_proc/Spliceosome_comp"/>
</dbReference>
<accession>A0A1Y1WYW3</accession>
<keyword evidence="1 2" id="KW-0694">RNA-binding</keyword>
<dbReference type="CDD" id="cd12411">
    <property type="entry name" value="RRM_ist3_like"/>
    <property type="match status" value="1"/>
</dbReference>
<organism evidence="4 5">
    <name type="scientific">Anaeromyces robustus</name>
    <dbReference type="NCBI Taxonomy" id="1754192"/>
    <lineage>
        <taxon>Eukaryota</taxon>
        <taxon>Fungi</taxon>
        <taxon>Fungi incertae sedis</taxon>
        <taxon>Chytridiomycota</taxon>
        <taxon>Chytridiomycota incertae sedis</taxon>
        <taxon>Neocallimastigomycetes</taxon>
        <taxon>Neocallimastigales</taxon>
        <taxon>Neocallimastigaceae</taxon>
        <taxon>Anaeromyces</taxon>
    </lineage>
</organism>